<feature type="domain" description="Erythromycin biosynthesis protein CIII-like N-terminal" evidence="6">
    <location>
        <begin position="22"/>
        <end position="261"/>
    </location>
</feature>
<dbReference type="NCBIfam" id="TIGR04516">
    <property type="entry name" value="glycosyl_450act"/>
    <property type="match status" value="1"/>
</dbReference>
<evidence type="ECO:0000313" key="8">
    <source>
        <dbReference type="Proteomes" id="UP001519363"/>
    </source>
</evidence>
<evidence type="ECO:0000256" key="3">
    <source>
        <dbReference type="ARBA" id="ARBA00022679"/>
    </source>
</evidence>
<dbReference type="Gene3D" id="3.40.50.2000">
    <property type="entry name" value="Glycogen Phosphorylase B"/>
    <property type="match status" value="2"/>
</dbReference>
<comment type="similarity">
    <text evidence="1">Belongs to the glycosyltransferase 28 family.</text>
</comment>
<proteinExistence type="inferred from homology"/>
<evidence type="ECO:0000259" key="5">
    <source>
        <dbReference type="Pfam" id="PF06722"/>
    </source>
</evidence>
<dbReference type="Pfam" id="PF06722">
    <property type="entry name" value="EryCIII-like_C"/>
    <property type="match status" value="1"/>
</dbReference>
<sequence length="437" mass="48664">MRVLFATYAEKTHFYLMAPLAWALRTAGHEVRVASQPELTDAITGAGLTAVPIGQNHPFWRVMRTYPLFDPRQDKVPPYGIAETPAEELTWEYLKWGYGQIVPWWWRMVNDTLVDGLTEFCRQWKPDLVVWDQITYAAPIAAKASGAVHARFLWSVDLFARMRSHFLRLMYEQPAHERVDVLADWLGAQVSRFGAEFTEDMTSGHFTIDYFPDSLRLDPELDLDLDLDYVPMRYVPYNGASVVPDWLREAPERPRVCLTLGTAAVERFDGYSVPVQELLDALGELDVEVVATLAPEQQEALTRVPANTRVVSYLALNVLVPTCAAVVHHGGAGSYCTTLLNGVPQLVLHNLLDAPVRGRHVVRTGAGLAMHTSEVTGPKVAEAVRRLLTEPSFAEAAGRLAEEVWALPSPNELVPVLEALTARYRAARPVGSADVRG</sequence>
<reference evidence="7 8" key="1">
    <citation type="submission" date="2021-03" db="EMBL/GenBank/DDBJ databases">
        <title>Sequencing the genomes of 1000 actinobacteria strains.</title>
        <authorList>
            <person name="Klenk H.-P."/>
        </authorList>
    </citation>
    <scope>NUCLEOTIDE SEQUENCE [LARGE SCALE GENOMIC DNA]</scope>
    <source>
        <strain evidence="7 8">DSM 44580</strain>
    </source>
</reference>
<accession>A0ABS5AA83</accession>
<feature type="domain" description="Erythromycin biosynthesis protein CIII-like C-terminal" evidence="5">
    <location>
        <begin position="277"/>
        <end position="420"/>
    </location>
</feature>
<dbReference type="Proteomes" id="UP001519363">
    <property type="component" value="Unassembled WGS sequence"/>
</dbReference>
<gene>
    <name evidence="7" type="ORF">JOF53_002363</name>
</gene>
<dbReference type="InterPro" id="IPR002213">
    <property type="entry name" value="UDP_glucos_trans"/>
</dbReference>
<organism evidence="7 8">
    <name type="scientific">Crossiella equi</name>
    <dbReference type="NCBI Taxonomy" id="130796"/>
    <lineage>
        <taxon>Bacteria</taxon>
        <taxon>Bacillati</taxon>
        <taxon>Actinomycetota</taxon>
        <taxon>Actinomycetes</taxon>
        <taxon>Pseudonocardiales</taxon>
        <taxon>Pseudonocardiaceae</taxon>
        <taxon>Crossiella</taxon>
    </lineage>
</organism>
<protein>
    <submittedName>
        <fullName evidence="7">Glycosyltransferase (Activator-dependent family)</fullName>
    </submittedName>
</protein>
<dbReference type="PANTHER" id="PTHR48050:SF13">
    <property type="entry name" value="STEROL 3-BETA-GLUCOSYLTRANSFERASE UGT80A2"/>
    <property type="match status" value="1"/>
</dbReference>
<evidence type="ECO:0000256" key="4">
    <source>
        <dbReference type="ARBA" id="ARBA00023194"/>
    </source>
</evidence>
<dbReference type="RefSeq" id="WP_086781269.1">
    <property type="nucleotide sequence ID" value="NZ_JAGIOO010000001.1"/>
</dbReference>
<comment type="caution">
    <text evidence="7">The sequence shown here is derived from an EMBL/GenBank/DDBJ whole genome shotgun (WGS) entry which is preliminary data.</text>
</comment>
<dbReference type="PANTHER" id="PTHR48050">
    <property type="entry name" value="STEROL 3-BETA-GLUCOSYLTRANSFERASE"/>
    <property type="match status" value="1"/>
</dbReference>
<dbReference type="InterPro" id="IPR048284">
    <property type="entry name" value="EryCIII-like_N"/>
</dbReference>
<dbReference type="CDD" id="cd03784">
    <property type="entry name" value="GT1_Gtf-like"/>
    <property type="match status" value="1"/>
</dbReference>
<dbReference type="InterPro" id="IPR050426">
    <property type="entry name" value="Glycosyltransferase_28"/>
</dbReference>
<dbReference type="InterPro" id="IPR030953">
    <property type="entry name" value="Glycosyl_450act"/>
</dbReference>
<dbReference type="EMBL" id="JAGIOO010000001">
    <property type="protein sequence ID" value="MBP2473491.1"/>
    <property type="molecule type" value="Genomic_DNA"/>
</dbReference>
<evidence type="ECO:0000259" key="6">
    <source>
        <dbReference type="Pfam" id="PF21036"/>
    </source>
</evidence>
<dbReference type="SUPFAM" id="SSF53756">
    <property type="entry name" value="UDP-Glycosyltransferase/glycogen phosphorylase"/>
    <property type="match status" value="1"/>
</dbReference>
<keyword evidence="4" id="KW-0045">Antibiotic biosynthesis</keyword>
<keyword evidence="2" id="KW-0328">Glycosyltransferase</keyword>
<evidence type="ECO:0000256" key="2">
    <source>
        <dbReference type="ARBA" id="ARBA00022676"/>
    </source>
</evidence>
<keyword evidence="8" id="KW-1185">Reference proteome</keyword>
<dbReference type="InterPro" id="IPR010610">
    <property type="entry name" value="EryCIII-like_C"/>
</dbReference>
<name>A0ABS5AA83_9PSEU</name>
<evidence type="ECO:0000256" key="1">
    <source>
        <dbReference type="ARBA" id="ARBA00006962"/>
    </source>
</evidence>
<dbReference type="Pfam" id="PF21036">
    <property type="entry name" value="EryCIII-like_N"/>
    <property type="match status" value="1"/>
</dbReference>
<keyword evidence="3" id="KW-0808">Transferase</keyword>
<evidence type="ECO:0000313" key="7">
    <source>
        <dbReference type="EMBL" id="MBP2473491.1"/>
    </source>
</evidence>